<reference evidence="2 3" key="1">
    <citation type="journal article" date="2024" name="Commun. Biol.">
        <title>Comparative genomic analysis of thermophilic fungi reveals convergent evolutionary adaptations and gene losses.</title>
        <authorList>
            <person name="Steindorff A.S."/>
            <person name="Aguilar-Pontes M.V."/>
            <person name="Robinson A.J."/>
            <person name="Andreopoulos B."/>
            <person name="LaButti K."/>
            <person name="Kuo A."/>
            <person name="Mondo S."/>
            <person name="Riley R."/>
            <person name="Otillar R."/>
            <person name="Haridas S."/>
            <person name="Lipzen A."/>
            <person name="Grimwood J."/>
            <person name="Schmutz J."/>
            <person name="Clum A."/>
            <person name="Reid I.D."/>
            <person name="Moisan M.C."/>
            <person name="Butler G."/>
            <person name="Nguyen T.T.M."/>
            <person name="Dewar K."/>
            <person name="Conant G."/>
            <person name="Drula E."/>
            <person name="Henrissat B."/>
            <person name="Hansel C."/>
            <person name="Singer S."/>
            <person name="Hutchinson M.I."/>
            <person name="de Vries R.P."/>
            <person name="Natvig D.O."/>
            <person name="Powell A.J."/>
            <person name="Tsang A."/>
            <person name="Grigoriev I.V."/>
        </authorList>
    </citation>
    <scope>NUCLEOTIDE SEQUENCE [LARGE SCALE GENOMIC DNA]</scope>
    <source>
        <strain evidence="2 3">CBS 494.80</strain>
    </source>
</reference>
<evidence type="ECO:0000259" key="1">
    <source>
        <dbReference type="Pfam" id="PF20150"/>
    </source>
</evidence>
<evidence type="ECO:0000313" key="2">
    <source>
        <dbReference type="EMBL" id="KAL2062060.1"/>
    </source>
</evidence>
<keyword evidence="3" id="KW-1185">Reference proteome</keyword>
<evidence type="ECO:0000313" key="3">
    <source>
        <dbReference type="Proteomes" id="UP001595075"/>
    </source>
</evidence>
<feature type="domain" description="2EXR" evidence="1">
    <location>
        <begin position="26"/>
        <end position="130"/>
    </location>
</feature>
<accession>A0ABR4BWN7</accession>
<organism evidence="2 3">
    <name type="scientific">Oculimacula yallundae</name>
    <dbReference type="NCBI Taxonomy" id="86028"/>
    <lineage>
        <taxon>Eukaryota</taxon>
        <taxon>Fungi</taxon>
        <taxon>Dikarya</taxon>
        <taxon>Ascomycota</taxon>
        <taxon>Pezizomycotina</taxon>
        <taxon>Leotiomycetes</taxon>
        <taxon>Helotiales</taxon>
        <taxon>Ploettnerulaceae</taxon>
        <taxon>Oculimacula</taxon>
    </lineage>
</organism>
<proteinExistence type="predicted"/>
<name>A0ABR4BWN7_9HELO</name>
<dbReference type="Pfam" id="PF20150">
    <property type="entry name" value="2EXR"/>
    <property type="match status" value="1"/>
</dbReference>
<gene>
    <name evidence="2" type="ORF">VTL71DRAFT_6326</name>
</gene>
<comment type="caution">
    <text evidence="2">The sequence shown here is derived from an EMBL/GenBank/DDBJ whole genome shotgun (WGS) entry which is preliminary data.</text>
</comment>
<sequence length="309" mass="35787">MARLGDLLSVLPTLDITPPPPVLKSFTLFPKLPIELRCKIIAFAAHEPREVLLSYDPDFFNQRYLPRTLHLETKHYDFRIPPILFASSELRAEGLRYYTLLDCNYENHPRTLNKRNKEVVWYIYANFAVDHFNSKTPGWKPHCPGWNYGFDIKHCNFTIDMMSKVKFLDCQLNDDIRQIFPRLTPLTTAIEQFSKVIGTLAYLPRLQQMDIVALGNAPGDMGPDPRSWKPHHYIWRATHATDARKQFSDALKAHVAADPKLVLRLRDVHWGCTWIDELDMLDEDLYPMGDGMIATQNTMRSTESADQEL</sequence>
<dbReference type="Proteomes" id="UP001595075">
    <property type="component" value="Unassembled WGS sequence"/>
</dbReference>
<protein>
    <recommendedName>
        <fullName evidence="1">2EXR domain-containing protein</fullName>
    </recommendedName>
</protein>
<dbReference type="EMBL" id="JAZHXI010000017">
    <property type="protein sequence ID" value="KAL2062060.1"/>
    <property type="molecule type" value="Genomic_DNA"/>
</dbReference>
<dbReference type="PANTHER" id="PTHR35910">
    <property type="entry name" value="2EXR DOMAIN-CONTAINING PROTEIN"/>
    <property type="match status" value="1"/>
</dbReference>
<dbReference type="InterPro" id="IPR045518">
    <property type="entry name" value="2EXR"/>
</dbReference>
<dbReference type="PANTHER" id="PTHR35910:SF6">
    <property type="entry name" value="2EXR DOMAIN-CONTAINING PROTEIN"/>
    <property type="match status" value="1"/>
</dbReference>